<name>A0A0S7Y4H2_UNCSA</name>
<accession>A0A0S7Y4H2</accession>
<dbReference type="EMBL" id="LIZX01000018">
    <property type="protein sequence ID" value="KPJ69639.1"/>
    <property type="molecule type" value="Genomic_DNA"/>
</dbReference>
<dbReference type="Pfam" id="PF12831">
    <property type="entry name" value="FAD_oxidored"/>
    <property type="match status" value="1"/>
</dbReference>
<dbReference type="InterPro" id="IPR017896">
    <property type="entry name" value="4Fe4S_Fe-S-bd"/>
</dbReference>
<comment type="caution">
    <text evidence="10">The sequence shown here is derived from an EMBL/GenBank/DDBJ whole genome shotgun (WGS) entry which is preliminary data.</text>
</comment>
<reference evidence="10 11" key="1">
    <citation type="journal article" date="2015" name="Microbiome">
        <title>Genomic resolution of linkages in carbon, nitrogen, and sulfur cycling among widespread estuary sediment bacteria.</title>
        <authorList>
            <person name="Baker B.J."/>
            <person name="Lazar C.S."/>
            <person name="Teske A.P."/>
            <person name="Dick G.J."/>
        </authorList>
    </citation>
    <scope>NUCLEOTIDE SEQUENCE [LARGE SCALE GENOMIC DNA]</scope>
    <source>
        <strain evidence="10">DG_54_3</strain>
    </source>
</reference>
<keyword evidence="4" id="KW-0479">Metal-binding</keyword>
<dbReference type="Gene3D" id="3.40.50.720">
    <property type="entry name" value="NAD(P)-binding Rossmann-like Domain"/>
    <property type="match status" value="1"/>
</dbReference>
<evidence type="ECO:0000256" key="7">
    <source>
        <dbReference type="ARBA" id="ARBA00023004"/>
    </source>
</evidence>
<evidence type="ECO:0000256" key="8">
    <source>
        <dbReference type="ARBA" id="ARBA00023014"/>
    </source>
</evidence>
<comment type="cofactor">
    <cofactor evidence="1">
        <name>FAD</name>
        <dbReference type="ChEBI" id="CHEBI:57692"/>
    </cofactor>
</comment>
<sequence length="125" mass="13648">MKKQNVLVIGAGVAGMEASLLLANTGLKVYLVEKEALIGGQTIKFEEVYPNMECATCMLAPKQQEVLQKENIELFLLSEVEKIEGSAGGFKVKIKKKARYVSLVNCIGCAACYEPCPVSLDNEFE</sequence>
<dbReference type="GO" id="GO:0051539">
    <property type="term" value="F:4 iron, 4 sulfur cluster binding"/>
    <property type="evidence" value="ECO:0007669"/>
    <property type="project" value="UniProtKB-KW"/>
</dbReference>
<evidence type="ECO:0000256" key="2">
    <source>
        <dbReference type="ARBA" id="ARBA00006561"/>
    </source>
</evidence>
<evidence type="ECO:0000256" key="3">
    <source>
        <dbReference type="ARBA" id="ARBA00022485"/>
    </source>
</evidence>
<dbReference type="GO" id="GO:0016491">
    <property type="term" value="F:oxidoreductase activity"/>
    <property type="evidence" value="ECO:0007669"/>
    <property type="project" value="UniProtKB-KW"/>
</dbReference>
<evidence type="ECO:0000313" key="10">
    <source>
        <dbReference type="EMBL" id="KPJ69639.1"/>
    </source>
</evidence>
<evidence type="ECO:0000313" key="11">
    <source>
        <dbReference type="Proteomes" id="UP000051861"/>
    </source>
</evidence>
<dbReference type="PANTHER" id="PTHR43498:SF1">
    <property type="entry name" value="COB--COM HETERODISULFIDE REDUCTASE IRON-SULFUR SUBUNIT A"/>
    <property type="match status" value="1"/>
</dbReference>
<keyword evidence="5" id="KW-0274">FAD</keyword>
<feature type="domain" description="4Fe-4S ferredoxin-type" evidence="9">
    <location>
        <begin position="97"/>
        <end position="125"/>
    </location>
</feature>
<gene>
    <name evidence="10" type="ORF">AMJ44_03005</name>
</gene>
<dbReference type="PROSITE" id="PS00198">
    <property type="entry name" value="4FE4S_FER_1"/>
    <property type="match status" value="1"/>
</dbReference>
<keyword evidence="3" id="KW-0004">4Fe-4S</keyword>
<dbReference type="PROSITE" id="PS51379">
    <property type="entry name" value="4FE4S_FER_2"/>
    <property type="match status" value="1"/>
</dbReference>
<feature type="non-terminal residue" evidence="10">
    <location>
        <position position="125"/>
    </location>
</feature>
<dbReference type="PANTHER" id="PTHR43498">
    <property type="entry name" value="FERREDOXIN:COB-COM HETERODISULFIDE REDUCTASE SUBUNIT A"/>
    <property type="match status" value="1"/>
</dbReference>
<protein>
    <submittedName>
        <fullName evidence="10">FAD-binding protein</fullName>
    </submittedName>
</protein>
<evidence type="ECO:0000256" key="4">
    <source>
        <dbReference type="ARBA" id="ARBA00022723"/>
    </source>
</evidence>
<dbReference type="InterPro" id="IPR017900">
    <property type="entry name" value="4Fe4S_Fe_S_CS"/>
</dbReference>
<keyword evidence="7" id="KW-0408">Iron</keyword>
<dbReference type="InterPro" id="IPR039650">
    <property type="entry name" value="HdrA-like"/>
</dbReference>
<organism evidence="10 11">
    <name type="scientific">candidate division WOR-1 bacterium DG_54_3</name>
    <dbReference type="NCBI Taxonomy" id="1703775"/>
    <lineage>
        <taxon>Bacteria</taxon>
        <taxon>Bacillati</taxon>
        <taxon>Saganbacteria</taxon>
    </lineage>
</organism>
<evidence type="ECO:0000256" key="1">
    <source>
        <dbReference type="ARBA" id="ARBA00001974"/>
    </source>
</evidence>
<dbReference type="SUPFAM" id="SSF51905">
    <property type="entry name" value="FAD/NAD(P)-binding domain"/>
    <property type="match status" value="1"/>
</dbReference>
<proteinExistence type="inferred from homology"/>
<evidence type="ECO:0000256" key="5">
    <source>
        <dbReference type="ARBA" id="ARBA00022827"/>
    </source>
</evidence>
<comment type="similarity">
    <text evidence="2">Belongs to the HdrA family.</text>
</comment>
<keyword evidence="6" id="KW-0560">Oxidoreductase</keyword>
<dbReference type="GO" id="GO:0046872">
    <property type="term" value="F:metal ion binding"/>
    <property type="evidence" value="ECO:0007669"/>
    <property type="project" value="UniProtKB-KW"/>
</dbReference>
<keyword evidence="8" id="KW-0411">Iron-sulfur</keyword>
<evidence type="ECO:0000259" key="9">
    <source>
        <dbReference type="PROSITE" id="PS51379"/>
    </source>
</evidence>
<dbReference type="Proteomes" id="UP000051861">
    <property type="component" value="Unassembled WGS sequence"/>
</dbReference>
<dbReference type="InterPro" id="IPR036188">
    <property type="entry name" value="FAD/NAD-bd_sf"/>
</dbReference>
<dbReference type="AlphaFoldDB" id="A0A0S7Y4H2"/>
<keyword evidence="5" id="KW-0285">Flavoprotein</keyword>
<evidence type="ECO:0000256" key="6">
    <source>
        <dbReference type="ARBA" id="ARBA00023002"/>
    </source>
</evidence>